<evidence type="ECO:0000313" key="1">
    <source>
        <dbReference type="EMBL" id="QDT94824.1"/>
    </source>
</evidence>
<accession>A0A517VP71</accession>
<reference evidence="1 2" key="1">
    <citation type="submission" date="2019-03" db="EMBL/GenBank/DDBJ databases">
        <title>Deep-cultivation of Planctomycetes and their phenomic and genomic characterization uncovers novel biology.</title>
        <authorList>
            <person name="Wiegand S."/>
            <person name="Jogler M."/>
            <person name="Boedeker C."/>
            <person name="Pinto D."/>
            <person name="Vollmers J."/>
            <person name="Rivas-Marin E."/>
            <person name="Kohn T."/>
            <person name="Peeters S.H."/>
            <person name="Heuer A."/>
            <person name="Rast P."/>
            <person name="Oberbeckmann S."/>
            <person name="Bunk B."/>
            <person name="Jeske O."/>
            <person name="Meyerdierks A."/>
            <person name="Storesund J.E."/>
            <person name="Kallscheuer N."/>
            <person name="Luecker S."/>
            <person name="Lage O.M."/>
            <person name="Pohl T."/>
            <person name="Merkel B.J."/>
            <person name="Hornburger P."/>
            <person name="Mueller R.-W."/>
            <person name="Bruemmer F."/>
            <person name="Labrenz M."/>
            <person name="Spormann A.M."/>
            <person name="Op den Camp H."/>
            <person name="Overmann J."/>
            <person name="Amann R."/>
            <person name="Jetten M.S.M."/>
            <person name="Mascher T."/>
            <person name="Medema M.H."/>
            <person name="Devos D.P."/>
            <person name="Kaster A.-K."/>
            <person name="Ovreas L."/>
            <person name="Rohde M."/>
            <person name="Galperin M.Y."/>
            <person name="Jogler C."/>
        </authorList>
    </citation>
    <scope>NUCLEOTIDE SEQUENCE [LARGE SCALE GENOMIC DNA]</scope>
    <source>
        <strain evidence="1 2">V144</strain>
    </source>
</reference>
<dbReference type="Proteomes" id="UP000318704">
    <property type="component" value="Chromosome"/>
</dbReference>
<dbReference type="AlphaFoldDB" id="A0A517VP71"/>
<proteinExistence type="predicted"/>
<sequence>MGLDFLDLNFRVEKRFRIRIPREKAAELFKNGNTSDPPPGCWTDIRVSDFVSLVETLVAEQNPECKLEIFEGVKQDIIECLDLDESEVTPEAWLYRDLGFW</sequence>
<dbReference type="EMBL" id="CP037920">
    <property type="protein sequence ID" value="QDT94824.1"/>
    <property type="molecule type" value="Genomic_DNA"/>
</dbReference>
<evidence type="ECO:0000313" key="2">
    <source>
        <dbReference type="Proteomes" id="UP000318704"/>
    </source>
</evidence>
<gene>
    <name evidence="1" type="ORF">V144x_02560</name>
</gene>
<name>A0A517VP71_9PLAN</name>
<dbReference type="KEGG" id="gaw:V144x_02560"/>
<protein>
    <submittedName>
        <fullName evidence="1">Acyl carrier protein</fullName>
    </submittedName>
</protein>
<dbReference type="RefSeq" id="WP_144980192.1">
    <property type="nucleotide sequence ID" value="NZ_CP037920.1"/>
</dbReference>
<organism evidence="1 2">
    <name type="scientific">Gimesia aquarii</name>
    <dbReference type="NCBI Taxonomy" id="2527964"/>
    <lineage>
        <taxon>Bacteria</taxon>
        <taxon>Pseudomonadati</taxon>
        <taxon>Planctomycetota</taxon>
        <taxon>Planctomycetia</taxon>
        <taxon>Planctomycetales</taxon>
        <taxon>Planctomycetaceae</taxon>
        <taxon>Gimesia</taxon>
    </lineage>
</organism>